<dbReference type="HOGENOM" id="CLU_813977_0_0_1"/>
<evidence type="ECO:0000256" key="1">
    <source>
        <dbReference type="ARBA" id="ARBA00022617"/>
    </source>
</evidence>
<keyword evidence="2" id="KW-0479">Metal-binding</keyword>
<evidence type="ECO:0000256" key="2">
    <source>
        <dbReference type="ARBA" id="ARBA00022723"/>
    </source>
</evidence>
<keyword evidence="6" id="KW-0812">Transmembrane</keyword>
<keyword evidence="6" id="KW-1133">Transmembrane helix</keyword>
<feature type="compositionally biased region" description="Basic residues" evidence="5">
    <location>
        <begin position="1"/>
        <end position="11"/>
    </location>
</feature>
<keyword evidence="6" id="KW-0472">Membrane</keyword>
<proteinExistence type="inferred from homology"/>
<evidence type="ECO:0000256" key="4">
    <source>
        <dbReference type="ARBA" id="ARBA00038168"/>
    </source>
</evidence>
<gene>
    <name evidence="8" type="ORF">JL09_g1527</name>
</gene>
<dbReference type="Pfam" id="PF00173">
    <property type="entry name" value="Cyt-b5"/>
    <property type="match status" value="1"/>
</dbReference>
<name>A0A099P322_PICKU</name>
<dbReference type="InterPro" id="IPR001199">
    <property type="entry name" value="Cyt_B5-like_heme/steroid-bd"/>
</dbReference>
<feature type="compositionally biased region" description="Basic and acidic residues" evidence="5">
    <location>
        <begin position="266"/>
        <end position="276"/>
    </location>
</feature>
<evidence type="ECO:0000313" key="8">
    <source>
        <dbReference type="EMBL" id="KGK39330.1"/>
    </source>
</evidence>
<organism evidence="8 9">
    <name type="scientific">Pichia kudriavzevii</name>
    <name type="common">Yeast</name>
    <name type="synonym">Issatchenkia orientalis</name>
    <dbReference type="NCBI Taxonomy" id="4909"/>
    <lineage>
        <taxon>Eukaryota</taxon>
        <taxon>Fungi</taxon>
        <taxon>Dikarya</taxon>
        <taxon>Ascomycota</taxon>
        <taxon>Saccharomycotina</taxon>
        <taxon>Pichiomycetes</taxon>
        <taxon>Pichiales</taxon>
        <taxon>Pichiaceae</taxon>
        <taxon>Pichia</taxon>
    </lineage>
</organism>
<dbReference type="SMART" id="SM01117">
    <property type="entry name" value="Cyt-b5"/>
    <property type="match status" value="1"/>
</dbReference>
<dbReference type="VEuPathDB" id="FungiDB:C5L36_0B10970"/>
<dbReference type="GO" id="GO:0016020">
    <property type="term" value="C:membrane"/>
    <property type="evidence" value="ECO:0007669"/>
    <property type="project" value="TreeGrafter"/>
</dbReference>
<sequence length="341" mass="40199">MSVFKLNRHSQGKPENLGETSLSPLLPQGGYDFRYDYDEFNKNYDFEKTESAMRKAKRKDMGYTWTDKSHWITKLLLYFRIIRFKRVRRTRIRKEKRTRPRQKPRKEYTLSDRLKLRRRQERQHLERLDPNSVQYKILTQDRSKLRRITRTELSKHMIPSSSQVNIDSLRETKNSQGVWMLIHGLVFDISNILEDHPGGVECLLDCVGVDATRVFDDVGHSDIAWEMLENSCVGVIEDLFSGDDGKDEGHDAVDDYGSNRNKHSRDKNNDRRNRGETVGIKRIDDQDYTYETDYENHTSSKEKLIWNKSAIEYIAFVAIALLSFVCLIFLQSKRLDKHQTI</sequence>
<evidence type="ECO:0000256" key="3">
    <source>
        <dbReference type="ARBA" id="ARBA00023004"/>
    </source>
</evidence>
<evidence type="ECO:0000256" key="5">
    <source>
        <dbReference type="SAM" id="MobiDB-lite"/>
    </source>
</evidence>
<dbReference type="eggNOG" id="KOG0537">
    <property type="taxonomic scope" value="Eukaryota"/>
</dbReference>
<dbReference type="SUPFAM" id="SSF55856">
    <property type="entry name" value="Cytochrome b5-like heme/steroid binding domain"/>
    <property type="match status" value="1"/>
</dbReference>
<dbReference type="Gene3D" id="3.10.120.10">
    <property type="entry name" value="Cytochrome b5-like heme/steroid binding domain"/>
    <property type="match status" value="1"/>
</dbReference>
<dbReference type="AlphaFoldDB" id="A0A099P322"/>
<dbReference type="PROSITE" id="PS50255">
    <property type="entry name" value="CYTOCHROME_B5_2"/>
    <property type="match status" value="1"/>
</dbReference>
<evidence type="ECO:0000313" key="9">
    <source>
        <dbReference type="Proteomes" id="UP000029867"/>
    </source>
</evidence>
<feature type="region of interest" description="Disordered" evidence="5">
    <location>
        <begin position="1"/>
        <end position="23"/>
    </location>
</feature>
<comment type="similarity">
    <text evidence="4">Belongs to the cytochrome b5 family.</text>
</comment>
<comment type="caution">
    <text evidence="8">The sequence shown here is derived from an EMBL/GenBank/DDBJ whole genome shotgun (WGS) entry which is preliminary data.</text>
</comment>
<keyword evidence="1" id="KW-0349">Heme</keyword>
<evidence type="ECO:0000259" key="7">
    <source>
        <dbReference type="PROSITE" id="PS50255"/>
    </source>
</evidence>
<feature type="domain" description="Cytochrome b5 heme-binding" evidence="7">
    <location>
        <begin position="145"/>
        <end position="237"/>
    </location>
</feature>
<dbReference type="PANTHER" id="PTHR19359:SF14">
    <property type="entry name" value="CYTOCHROME B5 A"/>
    <property type="match status" value="1"/>
</dbReference>
<feature type="region of interest" description="Disordered" evidence="5">
    <location>
        <begin position="250"/>
        <end position="276"/>
    </location>
</feature>
<dbReference type="InterPro" id="IPR036400">
    <property type="entry name" value="Cyt_B5-like_heme/steroid_sf"/>
</dbReference>
<protein>
    <recommendedName>
        <fullName evidence="7">Cytochrome b5 heme-binding domain-containing protein</fullName>
    </recommendedName>
</protein>
<dbReference type="EMBL" id="JQFK01000010">
    <property type="protein sequence ID" value="KGK39330.1"/>
    <property type="molecule type" value="Genomic_DNA"/>
</dbReference>
<dbReference type="GO" id="GO:0020037">
    <property type="term" value="F:heme binding"/>
    <property type="evidence" value="ECO:0007669"/>
    <property type="project" value="TreeGrafter"/>
</dbReference>
<dbReference type="Proteomes" id="UP000029867">
    <property type="component" value="Unassembled WGS sequence"/>
</dbReference>
<reference evidence="9" key="1">
    <citation type="journal article" date="2014" name="Microb. Cell Fact.">
        <title>Exploiting Issatchenkia orientalis SD108 for succinic acid production.</title>
        <authorList>
            <person name="Xiao H."/>
            <person name="Shao Z."/>
            <person name="Jiang Y."/>
            <person name="Dole S."/>
            <person name="Zhao H."/>
        </authorList>
    </citation>
    <scope>NUCLEOTIDE SEQUENCE [LARGE SCALE GENOMIC DNA]</scope>
    <source>
        <strain evidence="9">SD108</strain>
    </source>
</reference>
<dbReference type="InterPro" id="IPR050668">
    <property type="entry name" value="Cytochrome_b5"/>
</dbReference>
<dbReference type="GO" id="GO:0046872">
    <property type="term" value="F:metal ion binding"/>
    <property type="evidence" value="ECO:0007669"/>
    <property type="project" value="UniProtKB-KW"/>
</dbReference>
<keyword evidence="3" id="KW-0408">Iron</keyword>
<dbReference type="PRINTS" id="PR00363">
    <property type="entry name" value="CYTOCHROMEB5"/>
</dbReference>
<accession>A0A099P322</accession>
<evidence type="ECO:0000256" key="6">
    <source>
        <dbReference type="SAM" id="Phobius"/>
    </source>
</evidence>
<dbReference type="PANTHER" id="PTHR19359">
    <property type="entry name" value="CYTOCHROME B5"/>
    <property type="match status" value="1"/>
</dbReference>
<feature type="transmembrane region" description="Helical" evidence="6">
    <location>
        <begin position="310"/>
        <end position="330"/>
    </location>
</feature>